<reference evidence="6" key="1">
    <citation type="submission" date="2023-03" db="EMBL/GenBank/DDBJ databases">
        <title>Massive genome expansion in bonnet fungi (Mycena s.s.) driven by repeated elements and novel gene families across ecological guilds.</title>
        <authorList>
            <consortium name="Lawrence Berkeley National Laboratory"/>
            <person name="Harder C.B."/>
            <person name="Miyauchi S."/>
            <person name="Viragh M."/>
            <person name="Kuo A."/>
            <person name="Thoen E."/>
            <person name="Andreopoulos B."/>
            <person name="Lu D."/>
            <person name="Skrede I."/>
            <person name="Drula E."/>
            <person name="Henrissat B."/>
            <person name="Morin E."/>
            <person name="Kohler A."/>
            <person name="Barry K."/>
            <person name="LaButti K."/>
            <person name="Morin E."/>
            <person name="Salamov A."/>
            <person name="Lipzen A."/>
            <person name="Mereny Z."/>
            <person name="Hegedus B."/>
            <person name="Baldrian P."/>
            <person name="Stursova M."/>
            <person name="Weitz H."/>
            <person name="Taylor A."/>
            <person name="Grigoriev I.V."/>
            <person name="Nagy L.G."/>
            <person name="Martin F."/>
            <person name="Kauserud H."/>
        </authorList>
    </citation>
    <scope>NUCLEOTIDE SEQUENCE</scope>
    <source>
        <strain evidence="6">CBHHK200</strain>
    </source>
</reference>
<keyword evidence="3" id="KW-0862">Zinc</keyword>
<dbReference type="AlphaFoldDB" id="A0AAD6SLL4"/>
<proteinExistence type="predicted"/>
<dbReference type="EMBL" id="JARJCM010000098">
    <property type="protein sequence ID" value="KAJ7029715.1"/>
    <property type="molecule type" value="Genomic_DNA"/>
</dbReference>
<protein>
    <recommendedName>
        <fullName evidence="5">MYND-type domain-containing protein</fullName>
    </recommendedName>
</protein>
<organism evidence="6 7">
    <name type="scientific">Mycena alexandri</name>
    <dbReference type="NCBI Taxonomy" id="1745969"/>
    <lineage>
        <taxon>Eukaryota</taxon>
        <taxon>Fungi</taxon>
        <taxon>Dikarya</taxon>
        <taxon>Basidiomycota</taxon>
        <taxon>Agaricomycotina</taxon>
        <taxon>Agaricomycetes</taxon>
        <taxon>Agaricomycetidae</taxon>
        <taxon>Agaricales</taxon>
        <taxon>Marasmiineae</taxon>
        <taxon>Mycenaceae</taxon>
        <taxon>Mycena</taxon>
    </lineage>
</organism>
<evidence type="ECO:0000313" key="7">
    <source>
        <dbReference type="Proteomes" id="UP001218188"/>
    </source>
</evidence>
<dbReference type="SUPFAM" id="SSF144232">
    <property type="entry name" value="HIT/MYND zinc finger-like"/>
    <property type="match status" value="1"/>
</dbReference>
<dbReference type="Gene3D" id="6.10.140.2220">
    <property type="match status" value="1"/>
</dbReference>
<evidence type="ECO:0000313" key="6">
    <source>
        <dbReference type="EMBL" id="KAJ7029715.1"/>
    </source>
</evidence>
<keyword evidence="2 4" id="KW-0863">Zinc-finger</keyword>
<dbReference type="GO" id="GO:0008270">
    <property type="term" value="F:zinc ion binding"/>
    <property type="evidence" value="ECO:0007669"/>
    <property type="project" value="UniProtKB-KW"/>
</dbReference>
<name>A0AAD6SLL4_9AGAR</name>
<feature type="domain" description="MYND-type" evidence="5">
    <location>
        <begin position="21"/>
        <end position="66"/>
    </location>
</feature>
<evidence type="ECO:0000259" key="5">
    <source>
        <dbReference type="PROSITE" id="PS50865"/>
    </source>
</evidence>
<evidence type="ECO:0000256" key="3">
    <source>
        <dbReference type="ARBA" id="ARBA00022833"/>
    </source>
</evidence>
<evidence type="ECO:0000256" key="4">
    <source>
        <dbReference type="PROSITE-ProRule" id="PRU00134"/>
    </source>
</evidence>
<evidence type="ECO:0000256" key="2">
    <source>
        <dbReference type="ARBA" id="ARBA00022771"/>
    </source>
</evidence>
<accession>A0AAD6SLL4</accession>
<sequence>MPIIDSTYGIVIADPKPAKVCQWLGCPDVDEGYGDRKMKMCARCNVVRYCSKECQRADWGDHKLYCQIPPIMDIGAWMDTHESLFRWALIEGLRLRSEPANINRYVLTVNMTRMDRLLKGINPSPFFVNSITRTKFDSMDILLPPRQSDASAIVAAGGIGTGAVVFNVSSGPGRGNYTMARFQYHKILEKPAGAESPPGMGWANIAKGVANGDIPISSLSRMAEAAHVDDQASS</sequence>
<keyword evidence="7" id="KW-1185">Reference proteome</keyword>
<dbReference type="Proteomes" id="UP001218188">
    <property type="component" value="Unassembled WGS sequence"/>
</dbReference>
<keyword evidence="1" id="KW-0479">Metal-binding</keyword>
<dbReference type="InterPro" id="IPR002893">
    <property type="entry name" value="Znf_MYND"/>
</dbReference>
<dbReference type="PROSITE" id="PS50865">
    <property type="entry name" value="ZF_MYND_2"/>
    <property type="match status" value="1"/>
</dbReference>
<evidence type="ECO:0000256" key="1">
    <source>
        <dbReference type="ARBA" id="ARBA00022723"/>
    </source>
</evidence>
<dbReference type="PROSITE" id="PS01360">
    <property type="entry name" value="ZF_MYND_1"/>
    <property type="match status" value="1"/>
</dbReference>
<comment type="caution">
    <text evidence="6">The sequence shown here is derived from an EMBL/GenBank/DDBJ whole genome shotgun (WGS) entry which is preliminary data.</text>
</comment>
<dbReference type="Pfam" id="PF01753">
    <property type="entry name" value="zf-MYND"/>
    <property type="match status" value="1"/>
</dbReference>
<gene>
    <name evidence="6" type="ORF">C8F04DRAFT_1236886</name>
</gene>